<organism evidence="1">
    <name type="scientific">Tetraselmis sp. GSL018</name>
    <dbReference type="NCBI Taxonomy" id="582737"/>
    <lineage>
        <taxon>Eukaryota</taxon>
        <taxon>Viridiplantae</taxon>
        <taxon>Chlorophyta</taxon>
        <taxon>core chlorophytes</taxon>
        <taxon>Chlorodendrophyceae</taxon>
        <taxon>Chlorodendrales</taxon>
        <taxon>Chlorodendraceae</taxon>
        <taxon>Tetraselmis</taxon>
    </lineage>
</organism>
<protein>
    <submittedName>
        <fullName evidence="1">Uncharacterized protein</fullName>
    </submittedName>
</protein>
<dbReference type="EMBL" id="GBEZ01020913">
    <property type="protein sequence ID" value="JAC65792.1"/>
    <property type="molecule type" value="Transcribed_RNA"/>
</dbReference>
<dbReference type="AlphaFoldDB" id="A0A061QYP0"/>
<proteinExistence type="predicted"/>
<name>A0A061QYP0_9CHLO</name>
<reference evidence="1" key="1">
    <citation type="submission" date="2014-05" db="EMBL/GenBank/DDBJ databases">
        <title>The transcriptome of the halophilic microalga Tetraselmis sp. GSL018 isolated from the Great Salt Lake, Utah.</title>
        <authorList>
            <person name="Jinkerson R.E."/>
            <person name="D'Adamo S."/>
            <person name="Posewitz M.C."/>
        </authorList>
    </citation>
    <scope>NUCLEOTIDE SEQUENCE</scope>
    <source>
        <strain evidence="1">GSL018</strain>
    </source>
</reference>
<sequence>MPWDSHPRTELQFSVCLERKRKKDRNRSHRSRTKTVADAVVAVGAIWGRSKFAGGNVLEGRFYTWAACC</sequence>
<gene>
    <name evidence="1" type="ORF">TSPGSL018_15245</name>
</gene>
<evidence type="ECO:0000313" key="1">
    <source>
        <dbReference type="EMBL" id="JAC65792.1"/>
    </source>
</evidence>
<accession>A0A061QYP0</accession>